<dbReference type="EMBL" id="RKQP01000001">
    <property type="protein sequence ID" value="RPE85901.1"/>
    <property type="molecule type" value="Genomic_DNA"/>
</dbReference>
<protein>
    <recommendedName>
        <fullName evidence="3">DUF535 domain-containing protein</fullName>
    </recommendedName>
</protein>
<dbReference type="InterPro" id="IPR007488">
    <property type="entry name" value="DUF535"/>
</dbReference>
<keyword evidence="2" id="KW-1185">Reference proteome</keyword>
<reference evidence="1 2" key="1">
    <citation type="submission" date="2018-11" db="EMBL/GenBank/DDBJ databases">
        <title>Genomic Encyclopedia of Type Strains, Phase IV (KMG-IV): sequencing the most valuable type-strain genomes for metagenomic binning, comparative biology and taxonomic classification.</title>
        <authorList>
            <person name="Goeker M."/>
        </authorList>
    </citation>
    <scope>NUCLEOTIDE SEQUENCE [LARGE SCALE GENOMIC DNA]</scope>
    <source>
        <strain evidence="1 2">DSM 27238</strain>
    </source>
</reference>
<dbReference type="RefSeq" id="WP_237306882.1">
    <property type="nucleotide sequence ID" value="NZ_CP016615.1"/>
</dbReference>
<dbReference type="Pfam" id="PF04393">
    <property type="entry name" value="DUF535"/>
    <property type="match status" value="1"/>
</dbReference>
<comment type="caution">
    <text evidence="1">The sequence shown here is derived from an EMBL/GenBank/DDBJ whole genome shotgun (WGS) entry which is preliminary data.</text>
</comment>
<evidence type="ECO:0000313" key="1">
    <source>
        <dbReference type="EMBL" id="RPE85901.1"/>
    </source>
</evidence>
<gene>
    <name evidence="1" type="ORF">EDC46_0289</name>
</gene>
<evidence type="ECO:0000313" key="2">
    <source>
        <dbReference type="Proteomes" id="UP000281691"/>
    </source>
</evidence>
<dbReference type="PANTHER" id="PTHR38785:SF1">
    <property type="entry name" value="HOMOLOG OF VIRK"/>
    <property type="match status" value="1"/>
</dbReference>
<dbReference type="AlphaFoldDB" id="A0A3N4W405"/>
<proteinExistence type="predicted"/>
<accession>A0A3N4W405</accession>
<name>A0A3N4W405_9PAST</name>
<sequence>MNSIKFATYREMHPVTARRKIDKHIRDYVRYHFRSLVSRSQINQLINYLNQNTQWNDIFKQTPYRFNALLAKYCDNRFNRQQRVEAIIQHFELSSHKMPNTHWQKLIEQQSIVLAQLTDEYSLNLNINKIDPFEGFFSINIQNQEGRSFYDASFTFLKDNNLLIASIQGPNSDDAQEQIKLLTKALHGIRPMYLLVIGFKLLSQEWGTALIGIPHKAHAKYRWNDSSYMLFNYDTFWQENNAKLINGYWRIPLEIERKSLESIASKKRSMYRKRYDMLDKMAENIHIFMQIKS</sequence>
<dbReference type="PANTHER" id="PTHR38785">
    <property type="entry name" value="HOMOLOG OF VIRK"/>
    <property type="match status" value="1"/>
</dbReference>
<organism evidence="1 2">
    <name type="scientific">Vespertiliibacter pulmonis</name>
    <dbReference type="NCBI Taxonomy" id="1443036"/>
    <lineage>
        <taxon>Bacteria</taxon>
        <taxon>Pseudomonadati</taxon>
        <taxon>Pseudomonadota</taxon>
        <taxon>Gammaproteobacteria</taxon>
        <taxon>Pasteurellales</taxon>
        <taxon>Pasteurellaceae</taxon>
        <taxon>Vespertiliibacter</taxon>
    </lineage>
</organism>
<evidence type="ECO:0008006" key="3">
    <source>
        <dbReference type="Google" id="ProtNLM"/>
    </source>
</evidence>
<dbReference type="Proteomes" id="UP000281691">
    <property type="component" value="Unassembled WGS sequence"/>
</dbReference>
<dbReference type="GO" id="GO:0006974">
    <property type="term" value="P:DNA damage response"/>
    <property type="evidence" value="ECO:0007669"/>
    <property type="project" value="TreeGrafter"/>
</dbReference>